<evidence type="ECO:0000256" key="3">
    <source>
        <dbReference type="ARBA" id="ARBA00023242"/>
    </source>
</evidence>
<feature type="compositionally biased region" description="Acidic residues" evidence="4">
    <location>
        <begin position="914"/>
        <end position="923"/>
    </location>
</feature>
<dbReference type="PANTHER" id="PTHR14396:SF10">
    <property type="entry name" value="CLASPIN"/>
    <property type="match status" value="1"/>
</dbReference>
<evidence type="ECO:0000313" key="6">
    <source>
        <dbReference type="EMBL" id="ODM16430.1"/>
    </source>
</evidence>
<dbReference type="InterPro" id="IPR024146">
    <property type="entry name" value="Claspin"/>
</dbReference>
<feature type="compositionally biased region" description="Acidic residues" evidence="4">
    <location>
        <begin position="77"/>
        <end position="88"/>
    </location>
</feature>
<keyword evidence="2" id="KW-0597">Phosphoprotein</keyword>
<feature type="compositionally biased region" description="Polar residues" evidence="4">
    <location>
        <begin position="58"/>
        <end position="68"/>
    </location>
</feature>
<feature type="compositionally biased region" description="Polar residues" evidence="4">
    <location>
        <begin position="1048"/>
        <end position="1058"/>
    </location>
</feature>
<gene>
    <name evidence="6" type="ORF">SI65_07937</name>
</gene>
<feature type="compositionally biased region" description="Low complexity" evidence="4">
    <location>
        <begin position="1230"/>
        <end position="1241"/>
    </location>
</feature>
<evidence type="ECO:0000259" key="5">
    <source>
        <dbReference type="Pfam" id="PF09444"/>
    </source>
</evidence>
<evidence type="ECO:0000256" key="1">
    <source>
        <dbReference type="ARBA" id="ARBA00004123"/>
    </source>
</evidence>
<feature type="compositionally biased region" description="Basic and acidic residues" evidence="4">
    <location>
        <begin position="213"/>
        <end position="229"/>
    </location>
</feature>
<dbReference type="STRING" id="573508.A0A1E3B639"/>
<feature type="compositionally biased region" description="Acidic residues" evidence="4">
    <location>
        <begin position="573"/>
        <end position="612"/>
    </location>
</feature>
<protein>
    <recommendedName>
        <fullName evidence="5">DNA replication checkpoint mediator MRC1 domain-containing protein</fullName>
    </recommendedName>
</protein>
<accession>A0A1E3B639</accession>
<dbReference type="InterPro" id="IPR018564">
    <property type="entry name" value="Repl_chkpnt_MRC1_dom"/>
</dbReference>
<keyword evidence="7" id="KW-1185">Reference proteome</keyword>
<feature type="compositionally biased region" description="Acidic residues" evidence="4">
    <location>
        <begin position="896"/>
        <end position="906"/>
    </location>
</feature>
<feature type="region of interest" description="Disordered" evidence="4">
    <location>
        <begin position="1222"/>
        <end position="1310"/>
    </location>
</feature>
<feature type="compositionally biased region" description="Basic and acidic residues" evidence="4">
    <location>
        <begin position="273"/>
        <end position="284"/>
    </location>
</feature>
<evidence type="ECO:0000313" key="7">
    <source>
        <dbReference type="Proteomes" id="UP000094569"/>
    </source>
</evidence>
<organism evidence="6 7">
    <name type="scientific">Aspergillus cristatus</name>
    <name type="common">Chinese Fuzhuan brick tea-fermentation fungus</name>
    <name type="synonym">Eurotium cristatum</name>
    <dbReference type="NCBI Taxonomy" id="573508"/>
    <lineage>
        <taxon>Eukaryota</taxon>
        <taxon>Fungi</taxon>
        <taxon>Dikarya</taxon>
        <taxon>Ascomycota</taxon>
        <taxon>Pezizomycotina</taxon>
        <taxon>Eurotiomycetes</taxon>
        <taxon>Eurotiomycetidae</taxon>
        <taxon>Eurotiales</taxon>
        <taxon>Aspergillaceae</taxon>
        <taxon>Aspergillus</taxon>
        <taxon>Aspergillus subgen. Aspergillus</taxon>
    </lineage>
</organism>
<feature type="compositionally biased region" description="Basic residues" evidence="4">
    <location>
        <begin position="1095"/>
        <end position="1107"/>
    </location>
</feature>
<feature type="region of interest" description="Disordered" evidence="4">
    <location>
        <begin position="831"/>
        <end position="866"/>
    </location>
</feature>
<feature type="compositionally biased region" description="Basic residues" evidence="4">
    <location>
        <begin position="1166"/>
        <end position="1176"/>
    </location>
</feature>
<feature type="region of interest" description="Disordered" evidence="4">
    <location>
        <begin position="772"/>
        <end position="819"/>
    </location>
</feature>
<feature type="compositionally biased region" description="Basic and acidic residues" evidence="4">
    <location>
        <begin position="885"/>
        <end position="895"/>
    </location>
</feature>
<feature type="compositionally biased region" description="Polar residues" evidence="4">
    <location>
        <begin position="325"/>
        <end position="338"/>
    </location>
</feature>
<comment type="caution">
    <text evidence="6">The sequence shown here is derived from an EMBL/GenBank/DDBJ whole genome shotgun (WGS) entry which is preliminary data.</text>
</comment>
<feature type="region of interest" description="Disordered" evidence="4">
    <location>
        <begin position="1"/>
        <end position="453"/>
    </location>
</feature>
<dbReference type="OrthoDB" id="2130597at2759"/>
<feature type="compositionally biased region" description="Basic and acidic residues" evidence="4">
    <location>
        <begin position="846"/>
        <end position="862"/>
    </location>
</feature>
<dbReference type="Proteomes" id="UP000094569">
    <property type="component" value="Unassembled WGS sequence"/>
</dbReference>
<proteinExistence type="predicted"/>
<feature type="region of interest" description="Disordered" evidence="4">
    <location>
        <begin position="880"/>
        <end position="934"/>
    </location>
</feature>
<feature type="compositionally biased region" description="Basic and acidic residues" evidence="4">
    <location>
        <begin position="549"/>
        <end position="572"/>
    </location>
</feature>
<feature type="region of interest" description="Disordered" evidence="4">
    <location>
        <begin position="1036"/>
        <end position="1179"/>
    </location>
</feature>
<feature type="compositionally biased region" description="Polar residues" evidence="4">
    <location>
        <begin position="1"/>
        <end position="13"/>
    </location>
</feature>
<feature type="compositionally biased region" description="Basic and acidic residues" evidence="4">
    <location>
        <begin position="109"/>
        <end position="130"/>
    </location>
</feature>
<feature type="domain" description="DNA replication checkpoint mediator MRC1" evidence="5">
    <location>
        <begin position="888"/>
        <end position="1026"/>
    </location>
</feature>
<feature type="compositionally biased region" description="Polar residues" evidence="4">
    <location>
        <begin position="285"/>
        <end position="295"/>
    </location>
</feature>
<dbReference type="PANTHER" id="PTHR14396">
    <property type="entry name" value="CLASPIN"/>
    <property type="match status" value="1"/>
</dbReference>
<reference evidence="6 7" key="1">
    <citation type="journal article" date="2016" name="BMC Genomics">
        <title>Comparative genomic and transcriptomic analyses of the Fuzhuan brick tea-fermentation fungus Aspergillus cristatus.</title>
        <authorList>
            <person name="Ge Y."/>
            <person name="Wang Y."/>
            <person name="Liu Y."/>
            <person name="Tan Y."/>
            <person name="Ren X."/>
            <person name="Zhang X."/>
            <person name="Hyde K.D."/>
            <person name="Liu Y."/>
            <person name="Liu Z."/>
        </authorList>
    </citation>
    <scope>NUCLEOTIDE SEQUENCE [LARGE SCALE GENOMIC DNA]</scope>
    <source>
        <strain evidence="6 7">GZAAS20.1005</strain>
    </source>
</reference>
<keyword evidence="3" id="KW-0539">Nucleus</keyword>
<evidence type="ECO:0000256" key="4">
    <source>
        <dbReference type="SAM" id="MobiDB-lite"/>
    </source>
</evidence>
<name>A0A1E3B639_ASPCR</name>
<dbReference type="GO" id="GO:0005634">
    <property type="term" value="C:nucleus"/>
    <property type="evidence" value="ECO:0007669"/>
    <property type="project" value="UniProtKB-SubCell"/>
</dbReference>
<feature type="compositionally biased region" description="Polar residues" evidence="4">
    <location>
        <begin position="718"/>
        <end position="730"/>
    </location>
</feature>
<dbReference type="Pfam" id="PF09444">
    <property type="entry name" value="MRC1"/>
    <property type="match status" value="1"/>
</dbReference>
<comment type="subcellular location">
    <subcellularLocation>
        <location evidence="1">Nucleus</location>
    </subcellularLocation>
</comment>
<dbReference type="GO" id="GO:0033314">
    <property type="term" value="P:mitotic DNA replication checkpoint signaling"/>
    <property type="evidence" value="ECO:0007669"/>
    <property type="project" value="TreeGrafter"/>
</dbReference>
<feature type="compositionally biased region" description="Basic and acidic residues" evidence="4">
    <location>
        <begin position="1267"/>
        <end position="1282"/>
    </location>
</feature>
<dbReference type="EMBL" id="JXNT01000011">
    <property type="protein sequence ID" value="ODM16430.1"/>
    <property type="molecule type" value="Genomic_DNA"/>
</dbReference>
<dbReference type="GO" id="GO:0007095">
    <property type="term" value="P:mitotic G2 DNA damage checkpoint signaling"/>
    <property type="evidence" value="ECO:0007669"/>
    <property type="project" value="TreeGrafter"/>
</dbReference>
<dbReference type="GO" id="GO:0010997">
    <property type="term" value="F:anaphase-promoting complex binding"/>
    <property type="evidence" value="ECO:0007669"/>
    <property type="project" value="TreeGrafter"/>
</dbReference>
<feature type="compositionally biased region" description="Acidic residues" evidence="4">
    <location>
        <begin position="621"/>
        <end position="634"/>
    </location>
</feature>
<feature type="region of interest" description="Disordered" evidence="4">
    <location>
        <begin position="544"/>
        <end position="739"/>
    </location>
</feature>
<feature type="compositionally biased region" description="Acidic residues" evidence="4">
    <location>
        <begin position="1036"/>
        <end position="1046"/>
    </location>
</feature>
<feature type="compositionally biased region" description="Basic and acidic residues" evidence="4">
    <location>
        <begin position="1124"/>
        <end position="1135"/>
    </location>
</feature>
<evidence type="ECO:0000256" key="2">
    <source>
        <dbReference type="ARBA" id="ARBA00022553"/>
    </source>
</evidence>
<sequence length="1310" mass="144800">MSAPSTPRSTRTASPPGDSPAILTPGRKIKAMMAQFDSDSESDNETTSKAQRPIARPNFTNNTSTNEPAQRKGADNADSDGDEEDDDITMPRGRMAARLQAEGQNGEVNKSDTAYDRIKKTLKEQEKGSQDDEEEDDLPMAGPRRRQANKQNNSEDEESDRSPSPARSFSPLFMSSPATQRHAPREDNGSDGSDEEEPQLKNNARLQALIAQKRKEREERERIEAEKKAARAKQNEQFGSDVLSGGDSGDDNDRGSAKKLSQQARPSRKASKKALEEMNRETQRMSRNMQLAHQAQTKKKITKESFFARFNFGQPKTDNAGPLAENSSTTASQNSSDGEAQKDRETPRTSPVMGPADKPVSPQTMGDKRKETETEAMEFTMPPLEEVLAGTHLQHEEPIVARAEVQTEEPQQKAPESKPQRKTLTKPPVRVQLSRQSVAEHQREDSDSDLEVVTSPAKCRRVAAFENIKTKRSEESASMLKLKALAHLTFPDRQATSTNFAQLSADLLAQARKQAADERKQRIDELRAQGVFIETAEERQAMEDEIENLVEKARQEADDIAKQERKEKKQGQGDDDDDSDEGDYEPSGSEDEDQGDDDEVDEEEEEDEEETGETGAQNDENMIDAEAGENEESADERSEAMSADEADVPSTRRKRPTRVIEDEDDEDEQQHEPRAPATPINPITPNKGSAARPEFPGLEDSGGLTMGLTQAFAGTLAGSGQDTQPNTPSVIPSLPDPAYMVNGVEQSDSEILVRDSQEQQEQTAADIFAGYAPSEGGVSESPAPRAMSEFSQVPEPTQDAGFVYSPFEPSKRFRPPPSTVETVVVERHETPDSLVVSKKNKHLRRGRADDNQGTEEQSKGDFEIDSSAFDVMRKATKKKNIVPFDKQKSKAKDVVEDAAEESEDEYAGLGGASDDSDGEEDAYDQSMINDNSGEVVDEKLLARLNAARQRDDDAKQVEKLMRDITTGALRRRRGADDDLDLDDPEDELLARRREKQREFARMRRALLADEKVNEIAENPKKAAFFKAIEDRDEEDDVDLEFLEYENEGGSQEQSSQDVASEGQKDPAGPETENNDNKRKRPLEPSAEDIANRPPPHLRRKPASHMSKKPATLAEIRETVSFLTETHEYDSFHEDAAIDEESDHDEQMAEAETPTAEEPKEDFVPRTHNHNHPRRTRGPVVDRLALLRQASSNSAQSSASTRFAFHAGAGNDAAANIGFRPPLLRKNTANSSSSGSVSSGYSDSRKTMKAPAGASTAKKGAVNYYTAAREKERERAIRAKERSSGSNVAALLNKHASNRRGLGALGKGQWE</sequence>
<dbReference type="VEuPathDB" id="FungiDB:SI65_07937"/>